<feature type="region of interest" description="Disordered" evidence="1">
    <location>
        <begin position="43"/>
        <end position="67"/>
    </location>
</feature>
<gene>
    <name evidence="2" type="ORF">AVEN_65577_1</name>
</gene>
<accession>A0A4Y2S107</accession>
<name>A0A4Y2S107_ARAVE</name>
<comment type="caution">
    <text evidence="2">The sequence shown here is derived from an EMBL/GenBank/DDBJ whole genome shotgun (WGS) entry which is preliminary data.</text>
</comment>
<dbReference type="EMBL" id="BGPR01019416">
    <property type="protein sequence ID" value="GBN81838.1"/>
    <property type="molecule type" value="Genomic_DNA"/>
</dbReference>
<dbReference type="AlphaFoldDB" id="A0A4Y2S107"/>
<feature type="compositionally biased region" description="Low complexity" evidence="1">
    <location>
        <begin position="45"/>
        <end position="59"/>
    </location>
</feature>
<reference evidence="2 3" key="1">
    <citation type="journal article" date="2019" name="Sci. Rep.">
        <title>Orb-weaving spider Araneus ventricosus genome elucidates the spidroin gene catalogue.</title>
        <authorList>
            <person name="Kono N."/>
            <person name="Nakamura H."/>
            <person name="Ohtoshi R."/>
            <person name="Moran D.A.P."/>
            <person name="Shinohara A."/>
            <person name="Yoshida Y."/>
            <person name="Fujiwara M."/>
            <person name="Mori M."/>
            <person name="Tomita M."/>
            <person name="Arakawa K."/>
        </authorList>
    </citation>
    <scope>NUCLEOTIDE SEQUENCE [LARGE SCALE GENOMIC DNA]</scope>
</reference>
<keyword evidence="3" id="KW-1185">Reference proteome</keyword>
<protein>
    <submittedName>
        <fullName evidence="2">Uncharacterized protein</fullName>
    </submittedName>
</protein>
<evidence type="ECO:0000313" key="2">
    <source>
        <dbReference type="EMBL" id="GBN81838.1"/>
    </source>
</evidence>
<proteinExistence type="predicted"/>
<evidence type="ECO:0000256" key="1">
    <source>
        <dbReference type="SAM" id="MobiDB-lite"/>
    </source>
</evidence>
<sequence>MTQNSIPLMMRIVWDLLHAKSYVVAKRPPAGVVRNFGEEVPDQVSFSSSNSVSKLRSQSQNRPSVASKLDVNITKPNADLYVNLNGVNALAAKI</sequence>
<organism evidence="2 3">
    <name type="scientific">Araneus ventricosus</name>
    <name type="common">Orbweaver spider</name>
    <name type="synonym">Epeira ventricosa</name>
    <dbReference type="NCBI Taxonomy" id="182803"/>
    <lineage>
        <taxon>Eukaryota</taxon>
        <taxon>Metazoa</taxon>
        <taxon>Ecdysozoa</taxon>
        <taxon>Arthropoda</taxon>
        <taxon>Chelicerata</taxon>
        <taxon>Arachnida</taxon>
        <taxon>Araneae</taxon>
        <taxon>Araneomorphae</taxon>
        <taxon>Entelegynae</taxon>
        <taxon>Araneoidea</taxon>
        <taxon>Araneidae</taxon>
        <taxon>Araneus</taxon>
    </lineage>
</organism>
<evidence type="ECO:0000313" key="3">
    <source>
        <dbReference type="Proteomes" id="UP000499080"/>
    </source>
</evidence>
<dbReference type="Proteomes" id="UP000499080">
    <property type="component" value="Unassembled WGS sequence"/>
</dbReference>